<accession>A0A1I3JBE9</accession>
<dbReference type="RefSeq" id="WP_090242305.1">
    <property type="nucleotide sequence ID" value="NZ_CAXBNE010000035.1"/>
</dbReference>
<keyword evidence="3" id="KW-1185">Reference proteome</keyword>
<organism evidence="2 3">
    <name type="scientific">Pseudomonas guineae</name>
    <dbReference type="NCBI Taxonomy" id="425504"/>
    <lineage>
        <taxon>Bacteria</taxon>
        <taxon>Pseudomonadati</taxon>
        <taxon>Pseudomonadota</taxon>
        <taxon>Gammaproteobacteria</taxon>
        <taxon>Pseudomonadales</taxon>
        <taxon>Pseudomonadaceae</taxon>
        <taxon>Pseudomonas</taxon>
    </lineage>
</organism>
<keyword evidence="1" id="KW-0732">Signal</keyword>
<evidence type="ECO:0000256" key="1">
    <source>
        <dbReference type="SAM" id="SignalP"/>
    </source>
</evidence>
<dbReference type="SUPFAM" id="SSF52096">
    <property type="entry name" value="ClpP/crotonase"/>
    <property type="match status" value="1"/>
</dbReference>
<proteinExistence type="predicted"/>
<dbReference type="EMBL" id="FOQL01000003">
    <property type="protein sequence ID" value="SFI57572.1"/>
    <property type="molecule type" value="Genomic_DNA"/>
</dbReference>
<gene>
    <name evidence="2" type="ORF">SAMN05216206_2446</name>
</gene>
<evidence type="ECO:0000313" key="2">
    <source>
        <dbReference type="EMBL" id="SFI57572.1"/>
    </source>
</evidence>
<protein>
    <recommendedName>
        <fullName evidence="4">Clp protease</fullName>
    </recommendedName>
</protein>
<dbReference type="STRING" id="425504.SAMN05216206_2446"/>
<sequence>MGRSVFQAVIIGVVTLCASAAQAKVEVQAGQHKTLGRILVAKVSEDIAPGDYEALLKGIKANPGTFARKIVMLDSIGGSVEEAMRIGRLLRETRFDSLVPSTGVCQGSCVYLLAAGQRKTVRGYVGIHRPYYAGSDSVHSASRHGVNRASQVAYFKDMQVPLALLEAINRTEPQRMRVLSPSELAHFRLQ</sequence>
<name>A0A1I3JBE9_9PSED</name>
<reference evidence="3" key="1">
    <citation type="submission" date="2016-10" db="EMBL/GenBank/DDBJ databases">
        <authorList>
            <person name="Varghese N."/>
            <person name="Submissions S."/>
        </authorList>
    </citation>
    <scope>NUCLEOTIDE SEQUENCE [LARGE SCALE GENOMIC DNA]</scope>
    <source>
        <strain evidence="3">LMG 24016</strain>
    </source>
</reference>
<dbReference type="InterPro" id="IPR029045">
    <property type="entry name" value="ClpP/crotonase-like_dom_sf"/>
</dbReference>
<feature type="signal peptide" evidence="1">
    <location>
        <begin position="1"/>
        <end position="23"/>
    </location>
</feature>
<dbReference type="Proteomes" id="UP000243606">
    <property type="component" value="Unassembled WGS sequence"/>
</dbReference>
<feature type="chain" id="PRO_5017214694" description="Clp protease" evidence="1">
    <location>
        <begin position="24"/>
        <end position="190"/>
    </location>
</feature>
<evidence type="ECO:0008006" key="4">
    <source>
        <dbReference type="Google" id="ProtNLM"/>
    </source>
</evidence>
<dbReference type="OrthoDB" id="6987066at2"/>
<dbReference type="AlphaFoldDB" id="A0A1I3JBE9"/>
<evidence type="ECO:0000313" key="3">
    <source>
        <dbReference type="Proteomes" id="UP000243606"/>
    </source>
</evidence>
<dbReference type="Gene3D" id="3.90.226.10">
    <property type="entry name" value="2-enoyl-CoA Hydratase, Chain A, domain 1"/>
    <property type="match status" value="1"/>
</dbReference>